<accession>A0A2P5G162</accession>
<protein>
    <submittedName>
        <fullName evidence="1">Uncharacterized protein</fullName>
    </submittedName>
</protein>
<organism evidence="1 2">
    <name type="scientific">Trema orientale</name>
    <name type="common">Charcoal tree</name>
    <name type="synonym">Celtis orientalis</name>
    <dbReference type="NCBI Taxonomy" id="63057"/>
    <lineage>
        <taxon>Eukaryota</taxon>
        <taxon>Viridiplantae</taxon>
        <taxon>Streptophyta</taxon>
        <taxon>Embryophyta</taxon>
        <taxon>Tracheophyta</taxon>
        <taxon>Spermatophyta</taxon>
        <taxon>Magnoliopsida</taxon>
        <taxon>eudicotyledons</taxon>
        <taxon>Gunneridae</taxon>
        <taxon>Pentapetalae</taxon>
        <taxon>rosids</taxon>
        <taxon>fabids</taxon>
        <taxon>Rosales</taxon>
        <taxon>Cannabaceae</taxon>
        <taxon>Trema</taxon>
    </lineage>
</organism>
<dbReference type="EMBL" id="JXTC01000001">
    <property type="protein sequence ID" value="POO03762.1"/>
    <property type="molecule type" value="Genomic_DNA"/>
</dbReference>
<evidence type="ECO:0000313" key="2">
    <source>
        <dbReference type="Proteomes" id="UP000237000"/>
    </source>
</evidence>
<dbReference type="AlphaFoldDB" id="A0A2P5G162"/>
<name>A0A2P5G162_TREOI</name>
<dbReference type="InParanoid" id="A0A2P5G162"/>
<keyword evidence="2" id="KW-1185">Reference proteome</keyword>
<comment type="caution">
    <text evidence="1">The sequence shown here is derived from an EMBL/GenBank/DDBJ whole genome shotgun (WGS) entry which is preliminary data.</text>
</comment>
<proteinExistence type="predicted"/>
<evidence type="ECO:0000313" key="1">
    <source>
        <dbReference type="EMBL" id="POO03762.1"/>
    </source>
</evidence>
<gene>
    <name evidence="1" type="ORF">TorRG33x02_000660</name>
</gene>
<dbReference type="Proteomes" id="UP000237000">
    <property type="component" value="Unassembled WGS sequence"/>
</dbReference>
<reference evidence="2" key="1">
    <citation type="submission" date="2016-06" db="EMBL/GenBank/DDBJ databases">
        <title>Parallel loss of symbiosis genes in relatives of nitrogen-fixing non-legume Parasponia.</title>
        <authorList>
            <person name="Van Velzen R."/>
            <person name="Holmer R."/>
            <person name="Bu F."/>
            <person name="Rutten L."/>
            <person name="Van Zeijl A."/>
            <person name="Liu W."/>
            <person name="Santuari L."/>
            <person name="Cao Q."/>
            <person name="Sharma T."/>
            <person name="Shen D."/>
            <person name="Roswanjaya Y."/>
            <person name="Wardhani T."/>
            <person name="Kalhor M.S."/>
            <person name="Jansen J."/>
            <person name="Van den Hoogen J."/>
            <person name="Gungor B."/>
            <person name="Hartog M."/>
            <person name="Hontelez J."/>
            <person name="Verver J."/>
            <person name="Yang W.-C."/>
            <person name="Schijlen E."/>
            <person name="Repin R."/>
            <person name="Schilthuizen M."/>
            <person name="Schranz E."/>
            <person name="Heidstra R."/>
            <person name="Miyata K."/>
            <person name="Fedorova E."/>
            <person name="Kohlen W."/>
            <person name="Bisseling T."/>
            <person name="Smit S."/>
            <person name="Geurts R."/>
        </authorList>
    </citation>
    <scope>NUCLEOTIDE SEQUENCE [LARGE SCALE GENOMIC DNA]</scope>
    <source>
        <strain evidence="2">cv. RG33-2</strain>
    </source>
</reference>
<sequence>MSSDGCVFTLTKDYSRERLAVDISKRRVGGNISFDGCVFTPMEDHPREVGGGYFTEEGWWQSVCQYWVCVFLWLYEGYEGDQHGQLGKKDKRLSGRTVFYCIPSKVGWNRIPSKCIPSE</sequence>